<feature type="transmembrane region" description="Helical" evidence="1">
    <location>
        <begin position="137"/>
        <end position="160"/>
    </location>
</feature>
<evidence type="ECO:0000256" key="1">
    <source>
        <dbReference type="SAM" id="Phobius"/>
    </source>
</evidence>
<evidence type="ECO:0000313" key="4">
    <source>
        <dbReference type="Proteomes" id="UP001558613"/>
    </source>
</evidence>
<dbReference type="EMBL" id="JAYMGO010000016">
    <property type="protein sequence ID" value="KAL1259678.1"/>
    <property type="molecule type" value="Genomic_DNA"/>
</dbReference>
<evidence type="ECO:0000256" key="2">
    <source>
        <dbReference type="SAM" id="SignalP"/>
    </source>
</evidence>
<dbReference type="Proteomes" id="UP001558613">
    <property type="component" value="Unassembled WGS sequence"/>
</dbReference>
<protein>
    <submittedName>
        <fullName evidence="3">Uncharacterized protein</fullName>
    </submittedName>
</protein>
<proteinExistence type="predicted"/>
<feature type="chain" id="PRO_5045717552" evidence="2">
    <location>
        <begin position="21"/>
        <end position="175"/>
    </location>
</feature>
<comment type="caution">
    <text evidence="3">The sequence shown here is derived from an EMBL/GenBank/DDBJ whole genome shotgun (WGS) entry which is preliminary data.</text>
</comment>
<keyword evidence="1" id="KW-1133">Transmembrane helix</keyword>
<accession>A0ABR3M3G8</accession>
<gene>
    <name evidence="3" type="ORF">QQF64_010255</name>
</gene>
<reference evidence="3 4" key="1">
    <citation type="submission" date="2023-09" db="EMBL/GenBank/DDBJ databases">
        <authorList>
            <person name="Wang M."/>
        </authorList>
    </citation>
    <scope>NUCLEOTIDE SEQUENCE [LARGE SCALE GENOMIC DNA]</scope>
    <source>
        <strain evidence="3">GT-2023</strain>
        <tissue evidence="3">Liver</tissue>
    </source>
</reference>
<keyword evidence="4" id="KW-1185">Reference proteome</keyword>
<keyword evidence="2" id="KW-0732">Signal</keyword>
<feature type="signal peptide" evidence="2">
    <location>
        <begin position="1"/>
        <end position="20"/>
    </location>
</feature>
<organism evidence="3 4">
    <name type="scientific">Cirrhinus molitorella</name>
    <name type="common">mud carp</name>
    <dbReference type="NCBI Taxonomy" id="172907"/>
    <lineage>
        <taxon>Eukaryota</taxon>
        <taxon>Metazoa</taxon>
        <taxon>Chordata</taxon>
        <taxon>Craniata</taxon>
        <taxon>Vertebrata</taxon>
        <taxon>Euteleostomi</taxon>
        <taxon>Actinopterygii</taxon>
        <taxon>Neopterygii</taxon>
        <taxon>Teleostei</taxon>
        <taxon>Ostariophysi</taxon>
        <taxon>Cypriniformes</taxon>
        <taxon>Cyprinidae</taxon>
        <taxon>Labeoninae</taxon>
        <taxon>Labeonini</taxon>
        <taxon>Cirrhinus</taxon>
    </lineage>
</organism>
<evidence type="ECO:0000313" key="3">
    <source>
        <dbReference type="EMBL" id="KAL1259678.1"/>
    </source>
</evidence>
<keyword evidence="1" id="KW-0472">Membrane</keyword>
<keyword evidence="1" id="KW-0812">Transmembrane</keyword>
<sequence>MPAIMNVFFYFVLLVEGIRADLKCTVSVYQNQSVAYVISGPPPAPGCLPEWTAANTMLVDEKGNIYHQVVLHAEPQRILTIDCQHDVAYHLECLALQVLLVINCNYNCFLAPAATVTKVAHIDSTVVKLPGTGRTHIVAFAVIGIAVLFGFVIMAVIIFYKYRHLRCKNMQGSGT</sequence>
<name>A0ABR3M3G8_9TELE</name>